<gene>
    <name evidence="3" type="ORF">ECRASSUSDP1_LOCUS21377</name>
</gene>
<reference evidence="3" key="1">
    <citation type="submission" date="2023-07" db="EMBL/GenBank/DDBJ databases">
        <authorList>
            <consortium name="AG Swart"/>
            <person name="Singh M."/>
            <person name="Singh A."/>
            <person name="Seah K."/>
            <person name="Emmerich C."/>
        </authorList>
    </citation>
    <scope>NUCLEOTIDE SEQUENCE</scope>
    <source>
        <strain evidence="3">DP1</strain>
    </source>
</reference>
<dbReference type="Pfam" id="PF13462">
    <property type="entry name" value="Thioredoxin_4"/>
    <property type="match status" value="1"/>
</dbReference>
<feature type="chain" id="PRO_5042183320" description="Thioredoxin-like fold domain-containing protein" evidence="1">
    <location>
        <begin position="17"/>
        <end position="219"/>
    </location>
</feature>
<sequence>MKLVIVLVLAFGLAACVPPIPGSPDGFVFSSPSNKLARLDIYEDLLCPDCKNFEPAFKNFLNTYKVDGDVPITDLVEVVIHLFPLPYHHHAFYPAQLGAFIADKNQNHTEYFQFSDWIFDHQEEFNAGSVELNEPQVKAKLCAEASADLSFLNEQECLDEFNSNAHNTDARISWKIAAYYGVSETPTTFLNGVQVDSPLTTQGWIDLVVPYVKSENTSS</sequence>
<feature type="domain" description="Thioredoxin-like fold" evidence="2">
    <location>
        <begin position="39"/>
        <end position="204"/>
    </location>
</feature>
<dbReference type="Gene3D" id="3.40.30.10">
    <property type="entry name" value="Glutaredoxin"/>
    <property type="match status" value="1"/>
</dbReference>
<proteinExistence type="predicted"/>
<dbReference type="SUPFAM" id="SSF52833">
    <property type="entry name" value="Thioredoxin-like"/>
    <property type="match status" value="1"/>
</dbReference>
<name>A0AAD1XW34_EUPCR</name>
<organism evidence="3 4">
    <name type="scientific">Euplotes crassus</name>
    <dbReference type="NCBI Taxonomy" id="5936"/>
    <lineage>
        <taxon>Eukaryota</taxon>
        <taxon>Sar</taxon>
        <taxon>Alveolata</taxon>
        <taxon>Ciliophora</taxon>
        <taxon>Intramacronucleata</taxon>
        <taxon>Spirotrichea</taxon>
        <taxon>Hypotrichia</taxon>
        <taxon>Euplotida</taxon>
        <taxon>Euplotidae</taxon>
        <taxon>Moneuplotes</taxon>
    </lineage>
</organism>
<protein>
    <recommendedName>
        <fullName evidence="2">Thioredoxin-like fold domain-containing protein</fullName>
    </recommendedName>
</protein>
<dbReference type="Proteomes" id="UP001295684">
    <property type="component" value="Unassembled WGS sequence"/>
</dbReference>
<dbReference type="EMBL" id="CAMPGE010021842">
    <property type="protein sequence ID" value="CAI2379953.1"/>
    <property type="molecule type" value="Genomic_DNA"/>
</dbReference>
<evidence type="ECO:0000259" key="2">
    <source>
        <dbReference type="Pfam" id="PF13462"/>
    </source>
</evidence>
<dbReference type="PANTHER" id="PTHR33875">
    <property type="entry name" value="OS09G0542200 PROTEIN"/>
    <property type="match status" value="1"/>
</dbReference>
<evidence type="ECO:0000313" key="4">
    <source>
        <dbReference type="Proteomes" id="UP001295684"/>
    </source>
</evidence>
<evidence type="ECO:0000256" key="1">
    <source>
        <dbReference type="SAM" id="SignalP"/>
    </source>
</evidence>
<evidence type="ECO:0000313" key="3">
    <source>
        <dbReference type="EMBL" id="CAI2379953.1"/>
    </source>
</evidence>
<dbReference type="AlphaFoldDB" id="A0AAD1XW34"/>
<keyword evidence="4" id="KW-1185">Reference proteome</keyword>
<comment type="caution">
    <text evidence="3">The sequence shown here is derived from an EMBL/GenBank/DDBJ whole genome shotgun (WGS) entry which is preliminary data.</text>
</comment>
<dbReference type="InterPro" id="IPR012336">
    <property type="entry name" value="Thioredoxin-like_fold"/>
</dbReference>
<accession>A0AAD1XW34</accession>
<dbReference type="InterPro" id="IPR036249">
    <property type="entry name" value="Thioredoxin-like_sf"/>
</dbReference>
<keyword evidence="1" id="KW-0732">Signal</keyword>
<feature type="signal peptide" evidence="1">
    <location>
        <begin position="1"/>
        <end position="16"/>
    </location>
</feature>
<dbReference type="PANTHER" id="PTHR33875:SF2">
    <property type="entry name" value="ACR183CP"/>
    <property type="match status" value="1"/>
</dbReference>
<dbReference type="PROSITE" id="PS51257">
    <property type="entry name" value="PROKAR_LIPOPROTEIN"/>
    <property type="match status" value="1"/>
</dbReference>